<evidence type="ECO:0000313" key="1">
    <source>
        <dbReference type="EMBL" id="QLG89481.1"/>
    </source>
</evidence>
<dbReference type="RefSeq" id="WP_179356145.1">
    <property type="nucleotide sequence ID" value="NZ_CP058627.1"/>
</dbReference>
<dbReference type="KEGG" id="chiz:HQ393_15195"/>
<proteinExistence type="predicted"/>
<dbReference type="EMBL" id="CP058627">
    <property type="protein sequence ID" value="QLG89481.1"/>
    <property type="molecule type" value="Genomic_DNA"/>
</dbReference>
<evidence type="ECO:0008006" key="3">
    <source>
        <dbReference type="Google" id="ProtNLM"/>
    </source>
</evidence>
<dbReference type="Proteomes" id="UP000509597">
    <property type="component" value="Chromosome"/>
</dbReference>
<gene>
    <name evidence="1" type="ORF">HQ393_15195</name>
</gene>
<sequence length="117" mass="12605">MLQSSNANLAIMLARLGKFFVHLLLALSMLWGGQTAFAAQQEIRPPVASSHCTAPNTPQQHSQLPALDCLAHCALPAQISTSAPTLRFGQIWQSQFIANLSERHITPPSPPPKLSAV</sequence>
<name>A0A7H9BN18_9NEIS</name>
<dbReference type="AlphaFoldDB" id="A0A7H9BN18"/>
<reference evidence="1 2" key="1">
    <citation type="submission" date="2020-07" db="EMBL/GenBank/DDBJ databases">
        <title>Complete genome sequence of Chitinibacter sp. 2T18.</title>
        <authorList>
            <person name="Bae J.-W."/>
            <person name="Choi J.-W."/>
        </authorList>
    </citation>
    <scope>NUCLEOTIDE SEQUENCE [LARGE SCALE GENOMIC DNA]</scope>
    <source>
        <strain evidence="1 2">2T18</strain>
    </source>
</reference>
<keyword evidence="2" id="KW-1185">Reference proteome</keyword>
<organism evidence="1 2">
    <name type="scientific">Chitinibacter bivalviorum</name>
    <dbReference type="NCBI Taxonomy" id="2739434"/>
    <lineage>
        <taxon>Bacteria</taxon>
        <taxon>Pseudomonadati</taxon>
        <taxon>Pseudomonadota</taxon>
        <taxon>Betaproteobacteria</taxon>
        <taxon>Neisseriales</taxon>
        <taxon>Chitinibacteraceae</taxon>
        <taxon>Chitinibacter</taxon>
    </lineage>
</organism>
<accession>A0A7H9BN18</accession>
<evidence type="ECO:0000313" key="2">
    <source>
        <dbReference type="Proteomes" id="UP000509597"/>
    </source>
</evidence>
<protein>
    <recommendedName>
        <fullName evidence="3">DUF2946 domain-containing protein</fullName>
    </recommendedName>
</protein>